<dbReference type="Proteomes" id="UP001212821">
    <property type="component" value="Chromosome"/>
</dbReference>
<protein>
    <recommendedName>
        <fullName evidence="3">SUKH-4 immunity protein of toxin-antitoxin system</fullName>
    </recommendedName>
</protein>
<gene>
    <name evidence="1" type="ORF">O1G21_30270</name>
</gene>
<keyword evidence="2" id="KW-1185">Reference proteome</keyword>
<evidence type="ECO:0008006" key="3">
    <source>
        <dbReference type="Google" id="ProtNLM"/>
    </source>
</evidence>
<evidence type="ECO:0000313" key="1">
    <source>
        <dbReference type="EMBL" id="WBP89715.1"/>
    </source>
</evidence>
<accession>A0ABY7QAE2</accession>
<organism evidence="1 2">
    <name type="scientific">Kitasatospora cathayae</name>
    <dbReference type="NCBI Taxonomy" id="3004092"/>
    <lineage>
        <taxon>Bacteria</taxon>
        <taxon>Bacillati</taxon>
        <taxon>Actinomycetota</taxon>
        <taxon>Actinomycetes</taxon>
        <taxon>Kitasatosporales</taxon>
        <taxon>Streptomycetaceae</taxon>
        <taxon>Kitasatospora</taxon>
    </lineage>
</organism>
<reference evidence="2" key="1">
    <citation type="submission" date="2022-12" db="EMBL/GenBank/DDBJ databases">
        <authorList>
            <person name="Mo P."/>
        </authorList>
    </citation>
    <scope>NUCLEOTIDE SEQUENCE [LARGE SCALE GENOMIC DNA]</scope>
    <source>
        <strain evidence="2">HUAS 3-15</strain>
    </source>
</reference>
<sequence length="205" mass="22005">MMEMQPVLEMDAPDEDFALWPTGSFEPYGFLVLDGRLTPRDVGSALWRIAGANEDAPEDDSEDGGPEAFLHGLLTAEYLVAPGGFRVTDGATGAVFAPGCCNGLEEWREWLDVTDGSGEGWFGHDPYAAAQRVGGTVRLTADTEVAHSPVIEVPVAELRRLLAGAEQDLRDFVRLTGGWAARRFPEHAPAVTAALTRALALEPSP</sequence>
<evidence type="ECO:0000313" key="2">
    <source>
        <dbReference type="Proteomes" id="UP001212821"/>
    </source>
</evidence>
<name>A0ABY7QAE2_9ACTN</name>
<proteinExistence type="predicted"/>
<dbReference type="EMBL" id="CP115450">
    <property type="protein sequence ID" value="WBP89715.1"/>
    <property type="molecule type" value="Genomic_DNA"/>
</dbReference>